<dbReference type="Gene3D" id="3.40.50.300">
    <property type="entry name" value="P-loop containing nucleotide triphosphate hydrolases"/>
    <property type="match status" value="1"/>
</dbReference>
<comment type="similarity">
    <text evidence="5">Belongs to the pyruvate, phosphate/water dikinase regulatory protein family. PDRP subfamily.</text>
</comment>
<reference evidence="6 7" key="1">
    <citation type="journal article" date="2023" name="Microbiol. Spectr.">
        <title>Symbiosis of Carpenter Bees with Uncharacterized Lactic Acid Bacteria Showing NAD Auxotrophy.</title>
        <authorList>
            <person name="Kawasaki S."/>
            <person name="Ozawa K."/>
            <person name="Mori T."/>
            <person name="Yamamoto A."/>
            <person name="Ito M."/>
            <person name="Ohkuma M."/>
            <person name="Sakamoto M."/>
            <person name="Matsutani M."/>
        </authorList>
    </citation>
    <scope>NUCLEOTIDE SEQUENCE [LARGE SCALE GENOMIC DNA]</scope>
    <source>
        <strain evidence="6 7">XA3</strain>
    </source>
</reference>
<proteinExistence type="inferred from homology"/>
<dbReference type="Pfam" id="PF03618">
    <property type="entry name" value="Kinase-PPPase"/>
    <property type="match status" value="1"/>
</dbReference>
<dbReference type="RefSeq" id="WP_317636511.1">
    <property type="nucleotide sequence ID" value="NZ_AP026802.1"/>
</dbReference>
<name>A0AAU9DX24_9LACO</name>
<dbReference type="NCBIfam" id="NF003742">
    <property type="entry name" value="PRK05339.1"/>
    <property type="match status" value="1"/>
</dbReference>
<dbReference type="InterPro" id="IPR026565">
    <property type="entry name" value="PPDK_reg"/>
</dbReference>
<dbReference type="InterPro" id="IPR005177">
    <property type="entry name" value="Kinase-pyrophosphorylase"/>
</dbReference>
<gene>
    <name evidence="6" type="ORF">XA3_10790</name>
</gene>
<dbReference type="HAMAP" id="MF_00921">
    <property type="entry name" value="PDRP"/>
    <property type="match status" value="1"/>
</dbReference>
<dbReference type="EC" id="2.7.4.27" evidence="5"/>
<comment type="catalytic activity">
    <reaction evidence="5">
        <text>N(tele)-phospho-L-histidyl/L-threonyl-[pyruvate, phosphate dikinase] + ADP = N(tele)-phospho-L-histidyl/O-phospho-L-threonyl-[pyruvate, phosphate dikinase] + AMP + H(+)</text>
        <dbReference type="Rhea" id="RHEA:43692"/>
        <dbReference type="Rhea" id="RHEA-COMP:10650"/>
        <dbReference type="Rhea" id="RHEA-COMP:10651"/>
        <dbReference type="ChEBI" id="CHEBI:15378"/>
        <dbReference type="ChEBI" id="CHEBI:30013"/>
        <dbReference type="ChEBI" id="CHEBI:61977"/>
        <dbReference type="ChEBI" id="CHEBI:83586"/>
        <dbReference type="ChEBI" id="CHEBI:456215"/>
        <dbReference type="ChEBI" id="CHEBI:456216"/>
        <dbReference type="EC" id="2.7.11.32"/>
    </reaction>
</comment>
<dbReference type="GO" id="GO:0016776">
    <property type="term" value="F:phosphotransferase activity, phosphate group as acceptor"/>
    <property type="evidence" value="ECO:0007669"/>
    <property type="project" value="UniProtKB-UniRule"/>
</dbReference>
<evidence type="ECO:0000256" key="4">
    <source>
        <dbReference type="ARBA" id="ARBA00022777"/>
    </source>
</evidence>
<dbReference type="GO" id="GO:0005524">
    <property type="term" value="F:ATP binding"/>
    <property type="evidence" value="ECO:0007669"/>
    <property type="project" value="InterPro"/>
</dbReference>
<comment type="function">
    <text evidence="5">Bifunctional serine/threonine kinase and phosphorylase involved in the regulation of the pyruvate, phosphate dikinase (PPDK) by catalyzing its phosphorylation/dephosphorylation.</text>
</comment>
<evidence type="ECO:0000256" key="1">
    <source>
        <dbReference type="ARBA" id="ARBA00022527"/>
    </source>
</evidence>
<evidence type="ECO:0000313" key="7">
    <source>
        <dbReference type="Proteomes" id="UP001321861"/>
    </source>
</evidence>
<keyword evidence="4 5" id="KW-0418">Kinase</keyword>
<keyword evidence="1 5" id="KW-0723">Serine/threonine-protein kinase</keyword>
<organism evidence="6 7">
    <name type="scientific">Xylocopilactobacillus apicola</name>
    <dbReference type="NCBI Taxonomy" id="2932184"/>
    <lineage>
        <taxon>Bacteria</taxon>
        <taxon>Bacillati</taxon>
        <taxon>Bacillota</taxon>
        <taxon>Bacilli</taxon>
        <taxon>Lactobacillales</taxon>
        <taxon>Lactobacillaceae</taxon>
        <taxon>Xylocopilactobacillus</taxon>
    </lineage>
</organism>
<accession>A0AAU9DX24</accession>
<evidence type="ECO:0000313" key="6">
    <source>
        <dbReference type="EMBL" id="BDR58638.1"/>
    </source>
</evidence>
<sequence>MVKKITVYAVSDSLGDTAIKLARAIMAQFPNLTVNYIKFPFCNDEKKISEIVNEAVDSNAIIIFSLGGKGLAKFMTSYSKSQNVPSFDLMTPIIDYIQEKTGQEPSGEVGAVHRLNENYFNRISAVEFAVLYDDGKDPKGFLEADLVLVGVSRTSKTPLSLFLANRNLKVANYPLVQNATIPNELFQIDHKKIVGLTTDPDVLIRIRQERLISYGLSPDAAYSDMKNIEKELSEADAMFKKLDCIVINTAHRSIEETAALILQSLKLDDEGQPIK</sequence>
<keyword evidence="7" id="KW-1185">Reference proteome</keyword>
<dbReference type="AlphaFoldDB" id="A0AAU9DX24"/>
<comment type="catalytic activity">
    <reaction evidence="5">
        <text>N(tele)-phospho-L-histidyl/O-phospho-L-threonyl-[pyruvate, phosphate dikinase] + phosphate + H(+) = N(tele)-phospho-L-histidyl/L-threonyl-[pyruvate, phosphate dikinase] + diphosphate</text>
        <dbReference type="Rhea" id="RHEA:43696"/>
        <dbReference type="Rhea" id="RHEA-COMP:10650"/>
        <dbReference type="Rhea" id="RHEA-COMP:10651"/>
        <dbReference type="ChEBI" id="CHEBI:15378"/>
        <dbReference type="ChEBI" id="CHEBI:30013"/>
        <dbReference type="ChEBI" id="CHEBI:33019"/>
        <dbReference type="ChEBI" id="CHEBI:43474"/>
        <dbReference type="ChEBI" id="CHEBI:61977"/>
        <dbReference type="ChEBI" id="CHEBI:83586"/>
        <dbReference type="EC" id="2.7.4.27"/>
    </reaction>
</comment>
<evidence type="ECO:0000256" key="2">
    <source>
        <dbReference type="ARBA" id="ARBA00022679"/>
    </source>
</evidence>
<dbReference type="InterPro" id="IPR027417">
    <property type="entry name" value="P-loop_NTPase"/>
</dbReference>
<evidence type="ECO:0000256" key="3">
    <source>
        <dbReference type="ARBA" id="ARBA00022741"/>
    </source>
</evidence>
<dbReference type="SUPFAM" id="SSF52540">
    <property type="entry name" value="P-loop containing nucleoside triphosphate hydrolases"/>
    <property type="match status" value="1"/>
</dbReference>
<dbReference type="Proteomes" id="UP001321861">
    <property type="component" value="Chromosome"/>
</dbReference>
<dbReference type="GO" id="GO:0004674">
    <property type="term" value="F:protein serine/threonine kinase activity"/>
    <property type="evidence" value="ECO:0007669"/>
    <property type="project" value="UniProtKB-UniRule"/>
</dbReference>
<dbReference type="EC" id="2.7.11.32" evidence="5"/>
<keyword evidence="2 5" id="KW-0808">Transferase</keyword>
<dbReference type="EMBL" id="AP026802">
    <property type="protein sequence ID" value="BDR58638.1"/>
    <property type="molecule type" value="Genomic_DNA"/>
</dbReference>
<dbReference type="GO" id="GO:0043531">
    <property type="term" value="F:ADP binding"/>
    <property type="evidence" value="ECO:0007669"/>
    <property type="project" value="UniProtKB-UniRule"/>
</dbReference>
<dbReference type="PANTHER" id="PTHR31756">
    <property type="entry name" value="PYRUVATE, PHOSPHATE DIKINASE REGULATORY PROTEIN 1, CHLOROPLASTIC"/>
    <property type="match status" value="1"/>
</dbReference>
<evidence type="ECO:0000256" key="5">
    <source>
        <dbReference type="HAMAP-Rule" id="MF_00921"/>
    </source>
</evidence>
<keyword evidence="3 5" id="KW-0547">Nucleotide-binding</keyword>
<dbReference type="PANTHER" id="PTHR31756:SF3">
    <property type="entry name" value="PYRUVATE, PHOSPHATE DIKINASE REGULATORY PROTEIN 1, CHLOROPLASTIC"/>
    <property type="match status" value="1"/>
</dbReference>
<keyword evidence="6" id="KW-0670">Pyruvate</keyword>
<feature type="binding site" evidence="5">
    <location>
        <begin position="150"/>
        <end position="157"/>
    </location>
    <ligand>
        <name>ADP</name>
        <dbReference type="ChEBI" id="CHEBI:456216"/>
    </ligand>
</feature>
<protein>
    <recommendedName>
        <fullName evidence="5">Putative pyruvate, phosphate dikinase regulatory protein</fullName>
        <shortName evidence="5">PPDK regulatory protein</shortName>
        <ecNumber evidence="5">2.7.11.32</ecNumber>
        <ecNumber evidence="5">2.7.4.27</ecNumber>
    </recommendedName>
</protein>
<dbReference type="KEGG" id="xap:XA3_10790"/>